<dbReference type="Proteomes" id="UP000317291">
    <property type="component" value="Unassembled WGS sequence"/>
</dbReference>
<protein>
    <submittedName>
        <fullName evidence="2">Beta-lactamase family protein</fullName>
    </submittedName>
</protein>
<dbReference type="PANTHER" id="PTHR43283:SF3">
    <property type="entry name" value="BETA-LACTAMASE FAMILY PROTEIN (AFU_ORTHOLOGUE AFUA_5G07500)"/>
    <property type="match status" value="1"/>
</dbReference>
<reference evidence="2 3" key="1">
    <citation type="submission" date="2019-06" db="EMBL/GenBank/DDBJ databases">
        <title>Tsukamurella conjunctivitidis sp. nov., Tsukamurella assacharolytica sp. nov. and Tsukamurella sputae sp. nov. isolated from patients with conjunctivitis, bacteraemia (lymphoma) and respiratory infection (sputum) in Hong Kong.</title>
        <authorList>
            <person name="Teng J.L.L."/>
            <person name="Lee H.H."/>
            <person name="Fong J.Y.H."/>
            <person name="Fok K.M.N."/>
            <person name="Lau S.K.P."/>
            <person name="Woo P.C.Y."/>
        </authorList>
    </citation>
    <scope>NUCLEOTIDE SEQUENCE [LARGE SCALE GENOMIC DNA]</scope>
    <source>
        <strain evidence="2 3">HKU71</strain>
    </source>
</reference>
<dbReference type="Gene3D" id="3.40.710.10">
    <property type="entry name" value="DD-peptidase/beta-lactamase superfamily"/>
    <property type="match status" value="1"/>
</dbReference>
<dbReference type="InterPro" id="IPR001466">
    <property type="entry name" value="Beta-lactam-related"/>
</dbReference>
<comment type="caution">
    <text evidence="2">The sequence shown here is derived from an EMBL/GenBank/DDBJ whole genome shotgun (WGS) entry which is preliminary data.</text>
</comment>
<feature type="domain" description="Beta-lactamase-related" evidence="1">
    <location>
        <begin position="28"/>
        <end position="348"/>
    </location>
</feature>
<proteinExistence type="predicted"/>
<dbReference type="EMBL" id="VIGW01000002">
    <property type="protein sequence ID" value="TWS20504.1"/>
    <property type="molecule type" value="Genomic_DNA"/>
</dbReference>
<evidence type="ECO:0000259" key="1">
    <source>
        <dbReference type="Pfam" id="PF00144"/>
    </source>
</evidence>
<accession>A0A5C5RD99</accession>
<name>A0A5C5RD99_9ACTN</name>
<dbReference type="SUPFAM" id="SSF56601">
    <property type="entry name" value="beta-lactamase/transpeptidase-like"/>
    <property type="match status" value="1"/>
</dbReference>
<organism evidence="2 3">
    <name type="scientific">Tsukamurella asaccharolytica</name>
    <dbReference type="NCBI Taxonomy" id="2592067"/>
    <lineage>
        <taxon>Bacteria</taxon>
        <taxon>Bacillati</taxon>
        <taxon>Actinomycetota</taxon>
        <taxon>Actinomycetes</taxon>
        <taxon>Mycobacteriales</taxon>
        <taxon>Tsukamurellaceae</taxon>
        <taxon>Tsukamurella</taxon>
    </lineage>
</organism>
<evidence type="ECO:0000313" key="3">
    <source>
        <dbReference type="Proteomes" id="UP000317291"/>
    </source>
</evidence>
<dbReference type="Pfam" id="PF00144">
    <property type="entry name" value="Beta-lactamase"/>
    <property type="match status" value="1"/>
</dbReference>
<dbReference type="AlphaFoldDB" id="A0A5C5RD99"/>
<dbReference type="InterPro" id="IPR012338">
    <property type="entry name" value="Beta-lactam/transpept-like"/>
</dbReference>
<dbReference type="PANTHER" id="PTHR43283">
    <property type="entry name" value="BETA-LACTAMASE-RELATED"/>
    <property type="match status" value="1"/>
</dbReference>
<sequence>MVETGSPSVALADIRNELELLLAEQKSNPGVTGAAVAVRSGDETFELAHGIANINTGEAFRTDTAWLLGSVTKVLVTTVVLRLVERGAIALDAPVRRYLPEFGLVDSAAADSITVRMLLNHTNGIDADTFVPASVSGPQAHRSYVDALVARSVLFDPGCGIHYSNPGFVLAARLIESQTGLDFEQAMDRELFGPAGMATATSARHPTAGTAIGSYPDSTGRMRASTSFAMPDSCAGAGATTLVTLADMLAFGQVILNRGIACTGERILSTTSVVHAQEESYSLAVPHLPSVGLGWWRVPIADTVALWHGGGSPGGTSSFTVLPEHDTAIVSYVSGPDKLLHDRLHNTVIERTVRGRALSPEFDRSAGIDPNAAGTYRQFQFETNLEVLEERLVQRTRFLPHDEEHSRTLRGFVGGEPDLPPITYRSAGPGLFTPAAAPDSALEGFYGRFAILGLLAPAAGRPAGIFQRLRFEPRVRRTT</sequence>
<dbReference type="InterPro" id="IPR050789">
    <property type="entry name" value="Diverse_Enzym_Activities"/>
</dbReference>
<gene>
    <name evidence="2" type="ORF">FK529_03935</name>
</gene>
<keyword evidence="3" id="KW-1185">Reference proteome</keyword>
<evidence type="ECO:0000313" key="2">
    <source>
        <dbReference type="EMBL" id="TWS20504.1"/>
    </source>
</evidence>